<dbReference type="FunFam" id="2.60.120.290:FF:000068">
    <property type="entry name" value="Metalloendopeptidase"/>
    <property type="match status" value="1"/>
</dbReference>
<gene>
    <name evidence="5" type="ORF">WA026_010538</name>
</gene>
<dbReference type="InterPro" id="IPR000859">
    <property type="entry name" value="CUB_dom"/>
</dbReference>
<comment type="caution">
    <text evidence="5">The sequence shown here is derived from an EMBL/GenBank/DDBJ whole genome shotgun (WGS) entry which is preliminary data.</text>
</comment>
<dbReference type="CDD" id="cd00041">
    <property type="entry name" value="CUB"/>
    <property type="match status" value="23"/>
</dbReference>
<feature type="domain" description="CUB" evidence="4">
    <location>
        <begin position="1428"/>
        <end position="1534"/>
    </location>
</feature>
<feature type="domain" description="CUB" evidence="4">
    <location>
        <begin position="589"/>
        <end position="724"/>
    </location>
</feature>
<dbReference type="SMART" id="SM00042">
    <property type="entry name" value="CUB"/>
    <property type="match status" value="23"/>
</dbReference>
<dbReference type="Proteomes" id="UP001431783">
    <property type="component" value="Unassembled WGS sequence"/>
</dbReference>
<evidence type="ECO:0000313" key="5">
    <source>
        <dbReference type="EMBL" id="KAK9890452.1"/>
    </source>
</evidence>
<dbReference type="EMBL" id="JARQZJ010000125">
    <property type="protein sequence ID" value="KAK9890452.1"/>
    <property type="molecule type" value="Genomic_DNA"/>
</dbReference>
<feature type="domain" description="CUB" evidence="4">
    <location>
        <begin position="241"/>
        <end position="352"/>
    </location>
</feature>
<dbReference type="PANTHER" id="PTHR24251:SF37">
    <property type="entry name" value="CUB DOMAIN-CONTAINING PROTEIN"/>
    <property type="match status" value="1"/>
</dbReference>
<dbReference type="InterPro" id="IPR035914">
    <property type="entry name" value="Sperma_CUB_dom_sf"/>
</dbReference>
<protein>
    <recommendedName>
        <fullName evidence="4">CUB domain-containing protein</fullName>
    </recommendedName>
</protein>
<keyword evidence="6" id="KW-1185">Reference proteome</keyword>
<feature type="domain" description="CUB" evidence="4">
    <location>
        <begin position="1314"/>
        <end position="1427"/>
    </location>
</feature>
<feature type="domain" description="CUB" evidence="4">
    <location>
        <begin position="2123"/>
        <end position="2235"/>
    </location>
</feature>
<feature type="domain" description="CUB" evidence="4">
    <location>
        <begin position="1656"/>
        <end position="1778"/>
    </location>
</feature>
<feature type="domain" description="CUB" evidence="4">
    <location>
        <begin position="2885"/>
        <end position="2993"/>
    </location>
</feature>
<proteinExistence type="predicted"/>
<feature type="domain" description="CUB" evidence="4">
    <location>
        <begin position="841"/>
        <end position="954"/>
    </location>
</feature>
<evidence type="ECO:0000313" key="6">
    <source>
        <dbReference type="Proteomes" id="UP001431783"/>
    </source>
</evidence>
<feature type="domain" description="CUB" evidence="4">
    <location>
        <begin position="1187"/>
        <end position="1302"/>
    </location>
</feature>
<feature type="domain" description="CUB" evidence="4">
    <location>
        <begin position="2620"/>
        <end position="2767"/>
    </location>
</feature>
<feature type="domain" description="CUB" evidence="4">
    <location>
        <begin position="2351"/>
        <end position="2490"/>
    </location>
</feature>
<evidence type="ECO:0000256" key="3">
    <source>
        <dbReference type="PROSITE-ProRule" id="PRU00059"/>
    </source>
</evidence>
<feature type="domain" description="CUB" evidence="4">
    <location>
        <begin position="2769"/>
        <end position="2879"/>
    </location>
</feature>
<dbReference type="FunFam" id="2.60.120.290:FF:000013">
    <property type="entry name" value="Membrane frizzled-related protein"/>
    <property type="match status" value="4"/>
</dbReference>
<feature type="domain" description="CUB" evidence="4">
    <location>
        <begin position="116"/>
        <end position="236"/>
    </location>
</feature>
<sequence>MTTGERGCGQVFKQSRGVIYSAISRYSGPYCFFQIELKKQLKTKLMFILLSTDDSPGCTKEYVEIFEGYNTTSPSIGRYCGKTTPAPYISASNVILIKFKRTDLSAKFILKYEVACGGTFESPSGIIQSEGYPNHYAGDLSCVYVIRQPKGSAISLQIQDLDLEDYDYGDEAYDTDCTYDYLEVRDGDNERATLIGSYCSVPDGGPIMSSSNNLWLKFVSDYADGGKGFKANYSSTFNLGCGGVVTNKTGIISFESQKWSTKRCRWILEAPIGFVIKIVWITFNIASTHDCNKDVVNVYENDSDSKNAVLIGSYCGNKLPPVILTSTNVATVRATLTASKEMYEFIAHYNFINESSVCGGNYFTSSGVIKSPGYPKSYPKNSECVWIITVPPGQKIRLQTETFVSQGLCRFQYVEIRNGGSVFSPLIDRYCSSRIPKVILSHTNQLYIHIISRWFLSTYSKFMFSWTSTTSGCGGTLISSSGGITSPNYPEPYNPTTECSWSIIVNPGSVIQLIFMDLDLESLLGNRACSFDYVQVFDGISERSKSLGTFCKKPLPTYIQTSQNQADVYFKSDHSFQGRGFNMKYRSVCSNKLTGYGGVIESPNYPEPNSFAEDCYWNITVSRNNKINITFSDFDLRQKNDFSIHHINMGYYQRLGQQIKQENYLEIKYPKQNEYGETEYVQVVRYNSTSKPDLITIPSDRAVIRFKSNTNIIGKGFRLEWIIYGCGSHIKKAGSITSPNYPQQYPNDIECEWLIEAPIGHSIIINFTFVDVEKDDTCVYDSIKVFNGPDSTYPMLGHLCHIDKPVQYSGNGHLMKVHFMSDASFSGKGFVANVQFVRSKCGGKMTAISGTITTPNYPRNFDSGDICEWLIITDENHVIDFEFVDMDLISATNCVLNYVKIYDGSNTESPLLARVCDGTAPNITYTSTSNEMLIIFNSTSRITSLGFKANYYKACGALIQAKETSGNLRWRHFSFYTTERNQNCTWTIVAPNPDQHVSLTITHLHMDTYSNEFTGVSIYNGKSSNSSLIDNYRESKLPPTIVSDGVALHVVVDRHVNFFATYEIFGSNCGGRLSGLNGMFSTPGYPKSYPFSIACEWSIQISPGNEVNLAFQKFDIPSSPQCNEDFLEIRKTSGTGVLLGIFCGEKKPVNITHQGSLWIYFKTSRTINDSISLSTPSGFLAEYTMSTSVQLKGFAGEIASPFYPEGISGTETFAWTISARNRNARLLLQFKEFRTESFDDNDCYNNYISVYDGENENSPKLGSYCGLTKPAPIESSSNTLHIVSSMLSNRLPNLFYLRWSQIYYAKRTTPSKSCGSNGVIDISELHRYNFSSPGYPYGYSPRLRCEWSFQTNPLYNLGINFTDLSLGSSHGCYFDYVEIFSKNSRIKTVCNRRHTNILYNTSNVMRVVFSTNAYWNGTGFNAIVSERCGGMLTGPSGTIIFNEHTPRDTACVWTITARSGRTVELKFSQFHSSSNRQCSNYITIKNGLYSSSPNLGSGRYCYIPPTLQTTSNNLYLEFSGNPNRTSFKASYREISYECGGVLTLDEETPSAVISSPNYPNKSRPFVECFWVIKSTPGTHIQLDFFNLFEFHGNTECSTEAVELRDGGTALSPVIGKFCEKPPGSQFSADNTLFVKFFTEEKDPGRGFSANVTIASCGGTYKEQSGEINWSWDSKHRLISNNCSWHIIVPSFASLTMKISFKNFQLNLYSCMTNGEFAIYEVVRNPTYKKKRLADMCDSKTHKTITSVSNHVIIEFTNIMKLRKFSVSPSSFSVIYNATKTECTYTETSDFGTIQSPGYPGLNYLVALCSWFITVRDGRRITINITDFDLEKYSQRRNGTGQYLAFYDYGDYLLETLPYNSNKRLIKSSGNKVQVLFSCGQSTNHRGFSADYSSNEETVCTDDISGLRGTISRNKEVRYNCIYQNIQLEPINRTFVLTVQSSIVYKIKYEERSYIDILVDHYKTGETLFSTNKATLKPVIVRNALPETFLKIRMAGMDANFTINYEYHPCGGIIKGERGSFTSPGYPTKYKKHLECAWVIHLPEEHQIKLNFVSLNLGDDCEKSYITIYNGKYSTSPRIGRFCNTNKPEVIISQRNYLLIEYHYETSSSAVGFNATYEPVIKGCGGTFSDNYRMIETPNYPKDYPNNAECRWTIVVDEGFHLEFKYTGRFHLEESNGCKNDYVEVFDWKNQKWVTFGKRCGRNVTTYKSSGNKLLVIFRSNERISGVGFQAEWKKKCGGVFLTSSDKKYIISPGYPYQYGNNLRCKYEIYGIETYVVEFEDFALEGEYPTCTNDKVEIYSLLARSGRRGNEVYCGSAKPVKYRTRYRSTITLSTDSAVGDRGFKFSIKTDGCGETITSPKVINVKSTTSHPPSSYRPIMRNRFTFQRYGLFYSPYAPYMENCLWNITAPEGKVIVMKFTQFSSTPSVTCFFNSLEVYDGVKREYRNLLARLCGKLEDELPILTSTNNSALLYLKQMGSSSTPSFSVDIGFAPGPSEGCGGTFNLTTSKVIKPPKNMSNLDCHWKFSVAENYRIEFQFRSLNLPTKCNENRLHGSKNCTCSFVEVRDGLGPFSELVDQLCGTLQNYTGKFQTSWKFGFLRFYSTANSTDAFEVRVMPVLDFCGPHVYTATKAIQTLTSPGFPGPYPTNIKCMWTIKKNTYFENLVLRFVEFDLTHRSENSTANVCTNDRVEVDETDRNSVYRGIGNVVFPQKQLKMYTFLSRNKEVLQFCGKESKPFDIFSGTYSINVGFTSTNEVSKGNGFKLDFFLSGCGYNYTQDYGRIVIRDKDIESYCSVYITSAINSTISLYFNNYWYFTANNSCSGSVEVYDGHTKDSPLLMKHCGSGNPTPVFSNSNKMWINVTRTNKRLNLYSKIDATFISTTRGKGCGGKIFDKTGIITSPMYPKNYTSDSTCVWKIQGPFGVKMSISFRIFDISASCDVNYLKIATYSEGKANERTFCKKDYISTLVSEGKAVITYKSSVQNTGKGWLLSFRTTTINNFS</sequence>
<feature type="domain" description="CUB" evidence="4">
    <location>
        <begin position="1782"/>
        <end position="1894"/>
    </location>
</feature>
<evidence type="ECO:0000256" key="1">
    <source>
        <dbReference type="ARBA" id="ARBA00022737"/>
    </source>
</evidence>
<dbReference type="Pfam" id="PF00431">
    <property type="entry name" value="CUB"/>
    <property type="match status" value="24"/>
</dbReference>
<feature type="domain" description="CUB" evidence="4">
    <location>
        <begin position="2236"/>
        <end position="2349"/>
    </location>
</feature>
<feature type="domain" description="CUB" evidence="4">
    <location>
        <begin position="1069"/>
        <end position="1186"/>
    </location>
</feature>
<feature type="domain" description="CUB" evidence="4">
    <location>
        <begin position="2497"/>
        <end position="2616"/>
    </location>
</feature>
<feature type="domain" description="CUB" evidence="4">
    <location>
        <begin position="473"/>
        <end position="588"/>
    </location>
</feature>
<keyword evidence="2" id="KW-1015">Disulfide bond</keyword>
<organism evidence="5 6">
    <name type="scientific">Henosepilachna vigintioctopunctata</name>
    <dbReference type="NCBI Taxonomy" id="420089"/>
    <lineage>
        <taxon>Eukaryota</taxon>
        <taxon>Metazoa</taxon>
        <taxon>Ecdysozoa</taxon>
        <taxon>Arthropoda</taxon>
        <taxon>Hexapoda</taxon>
        <taxon>Insecta</taxon>
        <taxon>Pterygota</taxon>
        <taxon>Neoptera</taxon>
        <taxon>Endopterygota</taxon>
        <taxon>Coleoptera</taxon>
        <taxon>Polyphaga</taxon>
        <taxon>Cucujiformia</taxon>
        <taxon>Coccinelloidea</taxon>
        <taxon>Coccinellidae</taxon>
        <taxon>Epilachninae</taxon>
        <taxon>Epilachnini</taxon>
        <taxon>Henosepilachna</taxon>
    </lineage>
</organism>
<dbReference type="PROSITE" id="PS01180">
    <property type="entry name" value="CUB"/>
    <property type="match status" value="23"/>
</dbReference>
<feature type="domain" description="CUB" evidence="4">
    <location>
        <begin position="8"/>
        <end position="115"/>
    </location>
</feature>
<evidence type="ECO:0000259" key="4">
    <source>
        <dbReference type="PROSITE" id="PS01180"/>
    </source>
</evidence>
<dbReference type="FunFam" id="2.60.120.290:FF:000005">
    <property type="entry name" value="Procollagen C-endopeptidase enhancer 1"/>
    <property type="match status" value="3"/>
</dbReference>
<feature type="domain" description="CUB" evidence="4">
    <location>
        <begin position="726"/>
        <end position="837"/>
    </location>
</feature>
<comment type="caution">
    <text evidence="3">Lacks conserved residue(s) required for the propagation of feature annotation.</text>
</comment>
<feature type="domain" description="CUB" evidence="4">
    <location>
        <begin position="358"/>
        <end position="469"/>
    </location>
</feature>
<accession>A0AAW1VCH2</accession>
<dbReference type="Gene3D" id="2.60.120.290">
    <property type="entry name" value="Spermadhesin, CUB domain"/>
    <property type="match status" value="24"/>
</dbReference>
<evidence type="ECO:0000256" key="2">
    <source>
        <dbReference type="ARBA" id="ARBA00023157"/>
    </source>
</evidence>
<dbReference type="PANTHER" id="PTHR24251">
    <property type="entry name" value="OVOCHYMASE-RELATED"/>
    <property type="match status" value="1"/>
</dbReference>
<reference evidence="5 6" key="1">
    <citation type="submission" date="2023-03" db="EMBL/GenBank/DDBJ databases">
        <title>Genome insight into feeding habits of ladybird beetles.</title>
        <authorList>
            <person name="Li H.-S."/>
            <person name="Huang Y.-H."/>
            <person name="Pang H."/>
        </authorList>
    </citation>
    <scope>NUCLEOTIDE SEQUENCE [LARGE SCALE GENOMIC DNA]</scope>
    <source>
        <strain evidence="5">SYSU_2023b</strain>
        <tissue evidence="5">Whole body</tissue>
    </source>
</reference>
<keyword evidence="1" id="KW-0677">Repeat</keyword>
<feature type="domain" description="CUB" evidence="4">
    <location>
        <begin position="1538"/>
        <end position="1654"/>
    </location>
</feature>
<feature type="domain" description="CUB" evidence="4">
    <location>
        <begin position="2009"/>
        <end position="2119"/>
    </location>
</feature>
<name>A0AAW1VCH2_9CUCU</name>
<dbReference type="SUPFAM" id="SSF49854">
    <property type="entry name" value="Spermadhesin, CUB domain"/>
    <property type="match status" value="24"/>
</dbReference>